<evidence type="ECO:0000256" key="13">
    <source>
        <dbReference type="SAM" id="MobiDB-lite"/>
    </source>
</evidence>
<feature type="region of interest" description="Disordered" evidence="13">
    <location>
        <begin position="149"/>
        <end position="173"/>
    </location>
</feature>
<dbReference type="Proteomes" id="UP000494256">
    <property type="component" value="Unassembled WGS sequence"/>
</dbReference>
<evidence type="ECO:0000256" key="9">
    <source>
        <dbReference type="ARBA" id="ARBA00023163"/>
    </source>
</evidence>
<dbReference type="InterPro" id="IPR050589">
    <property type="entry name" value="Ikaros_C2H2-ZF"/>
</dbReference>
<dbReference type="Pfam" id="PF00096">
    <property type="entry name" value="zf-C2H2"/>
    <property type="match status" value="2"/>
</dbReference>
<evidence type="ECO:0000256" key="12">
    <source>
        <dbReference type="PROSITE-ProRule" id="PRU01263"/>
    </source>
</evidence>
<sequence>MEIRDAKNKVIRIKKMDIAAFVDSCRICMLRNSNMSGIFETESEHIIQEILFCTGITLKKEDGFPTKICTQCLKNLTVAYKFKTSCILADKTFRKLVIDTDIKAEVPEITDEEFDVHMEYEDEFEEKVKEEVDWEPVLTHNVRRKERLKKKEAAQSVLEKQPPKRVGRPKSATAAPRPLKKYKFKKLHCEPCNIKFTNKQQCDDHKKALHKDSNHWVCEICGKMFVHRASHYTHVKSHLPPQFACDQCDYKTSHKHDLVKHIRIHTGIKMYQCEYCTASYYTSSNLTMHTRRNHMKQRPFECSICRRTFFDRTKLNRHIDTHNDIKSVPRFECEVCHACFTRRCYWKKHLLRQHDIVTPPQRPGRQKTNAVVGEELMEKVNLVIRPRDTVGDCLGDKSNVIDEYVIERVD</sequence>
<keyword evidence="3 12" id="KW-0479">Metal-binding</keyword>
<gene>
    <name evidence="16" type="ORF">APLA_LOCUS17359</name>
</gene>
<evidence type="ECO:0000256" key="8">
    <source>
        <dbReference type="ARBA" id="ARBA00023125"/>
    </source>
</evidence>
<dbReference type="GO" id="GO:0006357">
    <property type="term" value="P:regulation of transcription by RNA polymerase II"/>
    <property type="evidence" value="ECO:0007669"/>
    <property type="project" value="TreeGrafter"/>
</dbReference>
<feature type="binding site" evidence="12">
    <location>
        <position position="69"/>
    </location>
    <ligand>
        <name>Zn(2+)</name>
        <dbReference type="ChEBI" id="CHEBI:29105"/>
    </ligand>
</feature>
<dbReference type="Gene3D" id="3.40.1800.20">
    <property type="match status" value="1"/>
</dbReference>
<dbReference type="PROSITE" id="PS00028">
    <property type="entry name" value="ZINC_FINGER_C2H2_1"/>
    <property type="match status" value="4"/>
</dbReference>
<feature type="binding site" evidence="12">
    <location>
        <position position="25"/>
    </location>
    <ligand>
        <name>Zn(2+)</name>
        <dbReference type="ChEBI" id="CHEBI:29105"/>
    </ligand>
</feature>
<feature type="domain" description="ZAD" evidence="15">
    <location>
        <begin position="23"/>
        <end position="96"/>
    </location>
</feature>
<evidence type="ECO:0000256" key="2">
    <source>
        <dbReference type="ARBA" id="ARBA00006991"/>
    </source>
</evidence>
<dbReference type="SMART" id="SM00868">
    <property type="entry name" value="zf-AD"/>
    <property type="match status" value="1"/>
</dbReference>
<dbReference type="GO" id="GO:0000978">
    <property type="term" value="F:RNA polymerase II cis-regulatory region sequence-specific DNA binding"/>
    <property type="evidence" value="ECO:0007669"/>
    <property type="project" value="TreeGrafter"/>
</dbReference>
<dbReference type="PROSITE" id="PS50157">
    <property type="entry name" value="ZINC_FINGER_C2H2_2"/>
    <property type="match status" value="4"/>
</dbReference>
<accession>A0A8S1BMZ8</accession>
<evidence type="ECO:0000259" key="14">
    <source>
        <dbReference type="PROSITE" id="PS50157"/>
    </source>
</evidence>
<evidence type="ECO:0000256" key="1">
    <source>
        <dbReference type="ARBA" id="ARBA00004123"/>
    </source>
</evidence>
<keyword evidence="9" id="KW-0804">Transcription</keyword>
<dbReference type="PANTHER" id="PTHR24404:SF114">
    <property type="entry name" value="KLUMPFUSS, ISOFORM B-RELATED"/>
    <property type="match status" value="1"/>
</dbReference>
<dbReference type="Pfam" id="PF13894">
    <property type="entry name" value="zf-C2H2_4"/>
    <property type="match status" value="1"/>
</dbReference>
<dbReference type="Pfam" id="PF07776">
    <property type="entry name" value="zf-AD"/>
    <property type="match status" value="1"/>
</dbReference>
<keyword evidence="6 12" id="KW-0862">Zinc</keyword>
<comment type="subcellular location">
    <subcellularLocation>
        <location evidence="1">Nucleus</location>
    </subcellularLocation>
</comment>
<dbReference type="EMBL" id="CADEBD010000959">
    <property type="protein sequence ID" value="CAB3261203.1"/>
    <property type="molecule type" value="Genomic_DNA"/>
</dbReference>
<keyword evidence="10" id="KW-0539">Nucleus</keyword>
<dbReference type="FunFam" id="3.30.160.60:FF:001156">
    <property type="entry name" value="Zinc finger protein 407"/>
    <property type="match status" value="1"/>
</dbReference>
<dbReference type="AlphaFoldDB" id="A0A8S1BMZ8"/>
<dbReference type="SMART" id="SM00355">
    <property type="entry name" value="ZnF_C2H2"/>
    <property type="match status" value="6"/>
</dbReference>
<feature type="domain" description="C2H2-type" evidence="14">
    <location>
        <begin position="243"/>
        <end position="270"/>
    </location>
</feature>
<evidence type="ECO:0000256" key="3">
    <source>
        <dbReference type="ARBA" id="ARBA00022723"/>
    </source>
</evidence>
<comment type="caution">
    <text evidence="16">The sequence shown here is derived from an EMBL/GenBank/DDBJ whole genome shotgun (WGS) entry which is preliminary data.</text>
</comment>
<evidence type="ECO:0000256" key="7">
    <source>
        <dbReference type="ARBA" id="ARBA00023015"/>
    </source>
</evidence>
<dbReference type="InterPro" id="IPR012934">
    <property type="entry name" value="Znf_AD"/>
</dbReference>
<keyword evidence="5 11" id="KW-0863">Zinc-finger</keyword>
<keyword evidence="4" id="KW-0677">Repeat</keyword>
<dbReference type="InterPro" id="IPR013087">
    <property type="entry name" value="Znf_C2H2_type"/>
</dbReference>
<proteinExistence type="inferred from homology"/>
<evidence type="ECO:0000256" key="4">
    <source>
        <dbReference type="ARBA" id="ARBA00022737"/>
    </source>
</evidence>
<dbReference type="FunFam" id="3.30.160.60:FF:000446">
    <property type="entry name" value="Zinc finger protein"/>
    <property type="match status" value="1"/>
</dbReference>
<comment type="similarity">
    <text evidence="2">Belongs to the krueppel C2H2-type zinc-finger protein family.</text>
</comment>
<feature type="domain" description="C2H2-type" evidence="14">
    <location>
        <begin position="300"/>
        <end position="327"/>
    </location>
</feature>
<dbReference type="SUPFAM" id="SSF57667">
    <property type="entry name" value="beta-beta-alpha zinc fingers"/>
    <property type="match status" value="2"/>
</dbReference>
<reference evidence="16 17" key="1">
    <citation type="submission" date="2020-04" db="EMBL/GenBank/DDBJ databases">
        <authorList>
            <person name="Wallbank WR R."/>
            <person name="Pardo Diaz C."/>
            <person name="Kozak K."/>
            <person name="Martin S."/>
            <person name="Jiggins C."/>
            <person name="Moest M."/>
            <person name="Warren A I."/>
            <person name="Byers J.R.P. K."/>
            <person name="Montejo-Kovacevich G."/>
            <person name="Yen C E."/>
        </authorList>
    </citation>
    <scope>NUCLEOTIDE SEQUENCE [LARGE SCALE GENOMIC DNA]</scope>
</reference>
<dbReference type="PANTHER" id="PTHR24404">
    <property type="entry name" value="ZINC FINGER PROTEIN"/>
    <property type="match status" value="1"/>
</dbReference>
<protein>
    <submittedName>
        <fullName evidence="16">Uncharacterized protein</fullName>
    </submittedName>
</protein>
<evidence type="ECO:0000256" key="5">
    <source>
        <dbReference type="ARBA" id="ARBA00022771"/>
    </source>
</evidence>
<feature type="domain" description="C2H2-type" evidence="14">
    <location>
        <begin position="216"/>
        <end position="238"/>
    </location>
</feature>
<feature type="domain" description="C2H2-type" evidence="14">
    <location>
        <begin position="271"/>
        <end position="299"/>
    </location>
</feature>
<evidence type="ECO:0000313" key="17">
    <source>
        <dbReference type="Proteomes" id="UP000494256"/>
    </source>
</evidence>
<feature type="binding site" evidence="12">
    <location>
        <position position="28"/>
    </location>
    <ligand>
        <name>Zn(2+)</name>
        <dbReference type="ChEBI" id="CHEBI:29105"/>
    </ligand>
</feature>
<dbReference type="Gene3D" id="3.30.160.60">
    <property type="entry name" value="Classic Zinc Finger"/>
    <property type="match status" value="4"/>
</dbReference>
<dbReference type="GO" id="GO:0008270">
    <property type="term" value="F:zinc ion binding"/>
    <property type="evidence" value="ECO:0007669"/>
    <property type="project" value="UniProtKB-UniRule"/>
</dbReference>
<dbReference type="SUPFAM" id="SSF57716">
    <property type="entry name" value="Glucocorticoid receptor-like (DNA-binding domain)"/>
    <property type="match status" value="1"/>
</dbReference>
<evidence type="ECO:0000259" key="15">
    <source>
        <dbReference type="PROSITE" id="PS51915"/>
    </source>
</evidence>
<keyword evidence="8" id="KW-0238">DNA-binding</keyword>
<organism evidence="16 17">
    <name type="scientific">Arctia plantaginis</name>
    <name type="common">Wood tiger moth</name>
    <name type="synonym">Phalaena plantaginis</name>
    <dbReference type="NCBI Taxonomy" id="874455"/>
    <lineage>
        <taxon>Eukaryota</taxon>
        <taxon>Metazoa</taxon>
        <taxon>Ecdysozoa</taxon>
        <taxon>Arthropoda</taxon>
        <taxon>Hexapoda</taxon>
        <taxon>Insecta</taxon>
        <taxon>Pterygota</taxon>
        <taxon>Neoptera</taxon>
        <taxon>Endopterygota</taxon>
        <taxon>Lepidoptera</taxon>
        <taxon>Glossata</taxon>
        <taxon>Ditrysia</taxon>
        <taxon>Noctuoidea</taxon>
        <taxon>Erebidae</taxon>
        <taxon>Arctiinae</taxon>
        <taxon>Arctia</taxon>
    </lineage>
</organism>
<dbReference type="GO" id="GO:0003700">
    <property type="term" value="F:DNA-binding transcription factor activity"/>
    <property type="evidence" value="ECO:0007669"/>
    <property type="project" value="TreeGrafter"/>
</dbReference>
<dbReference type="PROSITE" id="PS51915">
    <property type="entry name" value="ZAD"/>
    <property type="match status" value="1"/>
</dbReference>
<dbReference type="InterPro" id="IPR036236">
    <property type="entry name" value="Znf_C2H2_sf"/>
</dbReference>
<evidence type="ECO:0000256" key="6">
    <source>
        <dbReference type="ARBA" id="ARBA00022833"/>
    </source>
</evidence>
<dbReference type="GO" id="GO:0005634">
    <property type="term" value="C:nucleus"/>
    <property type="evidence" value="ECO:0007669"/>
    <property type="project" value="UniProtKB-SubCell"/>
</dbReference>
<name>A0A8S1BMZ8_ARCPL</name>
<evidence type="ECO:0000256" key="10">
    <source>
        <dbReference type="ARBA" id="ARBA00023242"/>
    </source>
</evidence>
<dbReference type="OrthoDB" id="8181742at2759"/>
<evidence type="ECO:0000256" key="11">
    <source>
        <dbReference type="PROSITE-ProRule" id="PRU00042"/>
    </source>
</evidence>
<feature type="binding site" evidence="12">
    <location>
        <position position="72"/>
    </location>
    <ligand>
        <name>Zn(2+)</name>
        <dbReference type="ChEBI" id="CHEBI:29105"/>
    </ligand>
</feature>
<keyword evidence="7" id="KW-0805">Transcription regulation</keyword>
<evidence type="ECO:0000313" key="16">
    <source>
        <dbReference type="EMBL" id="CAB3261203.1"/>
    </source>
</evidence>